<evidence type="ECO:0000313" key="2">
    <source>
        <dbReference type="Proteomes" id="UP000539313"/>
    </source>
</evidence>
<dbReference type="Proteomes" id="UP000539313">
    <property type="component" value="Unassembled WGS sequence"/>
</dbReference>
<comment type="caution">
    <text evidence="1">The sequence shown here is derived from an EMBL/GenBank/DDBJ whole genome shotgun (WGS) entry which is preliminary data.</text>
</comment>
<proteinExistence type="predicted"/>
<evidence type="ECO:0000313" key="1">
    <source>
        <dbReference type="EMBL" id="MBA9003169.1"/>
    </source>
</evidence>
<dbReference type="InterPro" id="IPR004401">
    <property type="entry name" value="YbaB/EbfC"/>
</dbReference>
<gene>
    <name evidence="1" type="ORF">HNR21_002051</name>
</gene>
<protein>
    <submittedName>
        <fullName evidence="1">DNA-binding protein YbaB</fullName>
    </submittedName>
</protein>
<dbReference type="InterPro" id="IPR036894">
    <property type="entry name" value="YbaB-like_sf"/>
</dbReference>
<dbReference type="Pfam" id="PF02575">
    <property type="entry name" value="YbaB_DNA_bd"/>
    <property type="match status" value="1"/>
</dbReference>
<reference evidence="1 2" key="1">
    <citation type="submission" date="2020-08" db="EMBL/GenBank/DDBJ databases">
        <title>Sequencing the genomes of 1000 actinobacteria strains.</title>
        <authorList>
            <person name="Klenk H.-P."/>
        </authorList>
    </citation>
    <scope>NUCLEOTIDE SEQUENCE [LARGE SCALE GENOMIC DNA]</scope>
    <source>
        <strain evidence="1 2">DSM 45823</strain>
    </source>
</reference>
<keyword evidence="1" id="KW-0238">DNA-binding</keyword>
<name>A0A7W3MWL5_9ACTN</name>
<dbReference type="AlphaFoldDB" id="A0A7W3MWL5"/>
<sequence>MDFDISNLDPAQALRQSEERMKVLSAVRAKMADLEGRAESADGRIRVTCNVRDPLAEIHIDPRAMRMSSQELAETIRETARRAREHLDEQVEELTAQQFGDTVNPLDLLKDPERLKESLSDMQNMFAKASSDAQTMLDQLQRQLGIRIDTSR</sequence>
<keyword evidence="2" id="KW-1185">Reference proteome</keyword>
<dbReference type="GO" id="GO:0003677">
    <property type="term" value="F:DNA binding"/>
    <property type="evidence" value="ECO:0007669"/>
    <property type="project" value="UniProtKB-KW"/>
</dbReference>
<dbReference type="RefSeq" id="WP_182705003.1">
    <property type="nucleotide sequence ID" value="NZ_JACJII010000001.1"/>
</dbReference>
<dbReference type="Gene3D" id="3.30.1310.10">
    <property type="entry name" value="Nucleoid-associated protein YbaB-like domain"/>
    <property type="match status" value="1"/>
</dbReference>
<dbReference type="EMBL" id="JACJII010000001">
    <property type="protein sequence ID" value="MBA9003169.1"/>
    <property type="molecule type" value="Genomic_DNA"/>
</dbReference>
<organism evidence="1 2">
    <name type="scientific">Thermomonospora cellulosilytica</name>
    <dbReference type="NCBI Taxonomy" id="1411118"/>
    <lineage>
        <taxon>Bacteria</taxon>
        <taxon>Bacillati</taxon>
        <taxon>Actinomycetota</taxon>
        <taxon>Actinomycetes</taxon>
        <taxon>Streptosporangiales</taxon>
        <taxon>Thermomonosporaceae</taxon>
        <taxon>Thermomonospora</taxon>
    </lineage>
</organism>
<dbReference type="SUPFAM" id="SSF82607">
    <property type="entry name" value="YbaB-like"/>
    <property type="match status" value="1"/>
</dbReference>
<accession>A0A7W3MWL5</accession>